<proteinExistence type="predicted"/>
<name>A0ABD6G5G5_AGRVI</name>
<evidence type="ECO:0000313" key="1">
    <source>
        <dbReference type="EMBL" id="MUP03516.1"/>
    </source>
</evidence>
<organism evidence="1 2">
    <name type="scientific">Agrobacterium vitis</name>
    <name type="common">Rhizobium vitis</name>
    <dbReference type="NCBI Taxonomy" id="373"/>
    <lineage>
        <taxon>Bacteria</taxon>
        <taxon>Pseudomonadati</taxon>
        <taxon>Pseudomonadota</taxon>
        <taxon>Alphaproteobacteria</taxon>
        <taxon>Hyphomicrobiales</taxon>
        <taxon>Rhizobiaceae</taxon>
        <taxon>Rhizobium/Agrobacterium group</taxon>
        <taxon>Agrobacterium</taxon>
    </lineage>
</organism>
<protein>
    <recommendedName>
        <fullName evidence="3">DUF2190 family protein</fullName>
    </recommendedName>
</protein>
<dbReference type="EMBL" id="MBEV02000001">
    <property type="protein sequence ID" value="MUP03516.1"/>
    <property type="molecule type" value="Genomic_DNA"/>
</dbReference>
<dbReference type="RefSeq" id="WP_070166648.1">
    <property type="nucleotide sequence ID" value="NZ_CP118259.1"/>
</dbReference>
<sequence length="112" mass="11428">MQFFQPVLSDTVTATTLFDAYDLIGFDDGKVTTDDAPVKGMAHHPATEIGLDVAAMLIGTGRVRARGVITKGAKLISAAAGGVKAAPANAANPFAVALTAAADGEFVTILIR</sequence>
<comment type="caution">
    <text evidence="1">The sequence shown here is derived from an EMBL/GenBank/DDBJ whole genome shotgun (WGS) entry which is preliminary data.</text>
</comment>
<reference evidence="1 2" key="1">
    <citation type="submission" date="2019-11" db="EMBL/GenBank/DDBJ databases">
        <title>Whole-genome sequencing of Allorhizobium vitis.</title>
        <authorList>
            <person name="Gan H.M."/>
            <person name="Savka M.A."/>
        </authorList>
    </citation>
    <scope>NUCLEOTIDE SEQUENCE [LARGE SCALE GENOMIC DNA]</scope>
    <source>
        <strain evidence="1 2">AB4</strain>
    </source>
</reference>
<evidence type="ECO:0000313" key="2">
    <source>
        <dbReference type="Proteomes" id="UP000175993"/>
    </source>
</evidence>
<dbReference type="Proteomes" id="UP000175993">
    <property type="component" value="Unassembled WGS sequence"/>
</dbReference>
<dbReference type="AlphaFoldDB" id="A0ABD6G5G5"/>
<accession>A0ABD6G5G5</accession>
<evidence type="ECO:0008006" key="3">
    <source>
        <dbReference type="Google" id="ProtNLM"/>
    </source>
</evidence>
<gene>
    <name evidence="1" type="ORF">BBI04_001570</name>
</gene>